<dbReference type="EMBL" id="JAGGKS010000002">
    <property type="protein sequence ID" value="MBP1925136.1"/>
    <property type="molecule type" value="Genomic_DNA"/>
</dbReference>
<accession>A0ABS4GBR4</accession>
<dbReference type="InterPro" id="IPR003702">
    <property type="entry name" value="ActCoA_hydro_N"/>
</dbReference>
<comment type="caution">
    <text evidence="5">The sequence shown here is derived from an EMBL/GenBank/DDBJ whole genome shotgun (WGS) entry which is preliminary data.</text>
</comment>
<evidence type="ECO:0000259" key="3">
    <source>
        <dbReference type="Pfam" id="PF02550"/>
    </source>
</evidence>
<evidence type="ECO:0000256" key="1">
    <source>
        <dbReference type="ARBA" id="ARBA00009632"/>
    </source>
</evidence>
<dbReference type="Pfam" id="PF13336">
    <property type="entry name" value="AcetylCoA_hyd_C"/>
    <property type="match status" value="1"/>
</dbReference>
<dbReference type="InterPro" id="IPR037171">
    <property type="entry name" value="NagB/RpiA_transferase-like"/>
</dbReference>
<reference evidence="5 6" key="1">
    <citation type="submission" date="2021-03" db="EMBL/GenBank/DDBJ databases">
        <title>Genomic Encyclopedia of Type Strains, Phase IV (KMG-IV): sequencing the most valuable type-strain genomes for metagenomic binning, comparative biology and taxonomic classification.</title>
        <authorList>
            <person name="Goeker M."/>
        </authorList>
    </citation>
    <scope>NUCLEOTIDE SEQUENCE [LARGE SCALE GENOMIC DNA]</scope>
    <source>
        <strain evidence="5 6">DSM 24004</strain>
    </source>
</reference>
<dbReference type="PANTHER" id="PTHR21432">
    <property type="entry name" value="ACETYL-COA HYDROLASE-RELATED"/>
    <property type="match status" value="1"/>
</dbReference>
<dbReference type="PANTHER" id="PTHR21432:SF20">
    <property type="entry name" value="ACETYL-COA HYDROLASE"/>
    <property type="match status" value="1"/>
</dbReference>
<name>A0ABS4GBR4_9FIRM</name>
<dbReference type="GO" id="GO:0016740">
    <property type="term" value="F:transferase activity"/>
    <property type="evidence" value="ECO:0007669"/>
    <property type="project" value="UniProtKB-KW"/>
</dbReference>
<comment type="similarity">
    <text evidence="1">Belongs to the acetyl-CoA hydrolase/transferase family.</text>
</comment>
<dbReference type="SUPFAM" id="SSF100950">
    <property type="entry name" value="NagB/RpiA/CoA transferase-like"/>
    <property type="match status" value="2"/>
</dbReference>
<proteinExistence type="inferred from homology"/>
<dbReference type="EC" id="2.8.3.-" evidence="5"/>
<evidence type="ECO:0000313" key="5">
    <source>
        <dbReference type="EMBL" id="MBP1925136.1"/>
    </source>
</evidence>
<keyword evidence="6" id="KW-1185">Reference proteome</keyword>
<feature type="domain" description="Acetyl-CoA hydrolase/transferase C-terminal" evidence="4">
    <location>
        <begin position="274"/>
        <end position="429"/>
    </location>
</feature>
<dbReference type="Gene3D" id="3.40.1080.10">
    <property type="entry name" value="Glutaconate Coenzyme A-transferase"/>
    <property type="match status" value="1"/>
</dbReference>
<dbReference type="Gene3D" id="3.40.1080.20">
    <property type="entry name" value="Acetyl-CoA hydrolase/transferase C-terminal domain"/>
    <property type="match status" value="1"/>
</dbReference>
<dbReference type="InterPro" id="IPR026888">
    <property type="entry name" value="AcetylCoA_hyd_C"/>
</dbReference>
<evidence type="ECO:0000313" key="6">
    <source>
        <dbReference type="Proteomes" id="UP001519342"/>
    </source>
</evidence>
<evidence type="ECO:0000256" key="2">
    <source>
        <dbReference type="ARBA" id="ARBA00022679"/>
    </source>
</evidence>
<dbReference type="Gene3D" id="3.30.750.70">
    <property type="entry name" value="4-hydroxybutyrate coenzyme like domains"/>
    <property type="match status" value="1"/>
</dbReference>
<organism evidence="5 6">
    <name type="scientific">Sedimentibacter acidaminivorans</name>
    <dbReference type="NCBI Taxonomy" id="913099"/>
    <lineage>
        <taxon>Bacteria</taxon>
        <taxon>Bacillati</taxon>
        <taxon>Bacillota</taxon>
        <taxon>Tissierellia</taxon>
        <taxon>Sedimentibacter</taxon>
    </lineage>
</organism>
<evidence type="ECO:0000259" key="4">
    <source>
        <dbReference type="Pfam" id="PF13336"/>
    </source>
</evidence>
<keyword evidence="2 5" id="KW-0808">Transferase</keyword>
<sequence length="435" mass="48221">MNWCNEYKQKLMNAEEAVTLINSGERVYVGTSSSVAFVLMKALWDRREELENVEITSALALKSMSLYDEAEGNPFTFGTFFMGAKERKARDNGLNLNFTSVHLSQIDIWCKEAARPDVCLFDVSEPDENGYMCLGPSGIALHKFLKESADKVIVQVNKQTSYIFGQNNLIHVSEVDAIIEVDDEPVTLANPEIDEVTKTLSNIIVDQVPEGATIQLGLGSLSTAIGFELVNKNDLGIHSELLSEPMVELMINGNVTNKYKGFMDGKSVFAFALGSTKLYRYLNRNENIYGAEFPFVNDPRIIAKNKKMISINSTMAFDIFGQAASDSLGWKQQSATGGQLDFVRGAQWSEGGKSIIATTSSFIKDGKRISKIVTAFPEGTAITTPRSDIQYVATEYGCVNLKILNMSDRVKAMINLAHPDFRDQLTEDAKRFDLI</sequence>
<feature type="domain" description="Acetyl-CoA hydrolase/transferase N-terminal" evidence="3">
    <location>
        <begin position="5"/>
        <end position="187"/>
    </location>
</feature>
<dbReference type="Pfam" id="PF02550">
    <property type="entry name" value="AcetylCoA_hydro"/>
    <property type="match status" value="1"/>
</dbReference>
<dbReference type="InterPro" id="IPR038460">
    <property type="entry name" value="AcetylCoA_hyd_C_sf"/>
</dbReference>
<gene>
    <name evidence="5" type="ORF">J2Z76_000993</name>
</gene>
<dbReference type="RefSeq" id="WP_209510879.1">
    <property type="nucleotide sequence ID" value="NZ_JAGGKS010000002.1"/>
</dbReference>
<dbReference type="InterPro" id="IPR046433">
    <property type="entry name" value="ActCoA_hydro"/>
</dbReference>
<dbReference type="Proteomes" id="UP001519342">
    <property type="component" value="Unassembled WGS sequence"/>
</dbReference>
<protein>
    <submittedName>
        <fullName evidence="5">4-hydroxybutyrate CoA-transferase</fullName>
        <ecNumber evidence="5">2.8.3.-</ecNumber>
    </submittedName>
</protein>